<dbReference type="InterPro" id="IPR017896">
    <property type="entry name" value="4Fe4S_Fe-S-bd"/>
</dbReference>
<evidence type="ECO:0000259" key="4">
    <source>
        <dbReference type="PROSITE" id="PS51379"/>
    </source>
</evidence>
<sequence length="95" mass="10504">MLPVITVDNEKCIGPLDCGNCLRTCPMMVFITGPTKIWKFRETDRKDYQVYARYYDQCITCRKCEEGCPGEAITVSVAGMADAPAGDSMEAPSPE</sequence>
<dbReference type="GO" id="GO:0051536">
    <property type="term" value="F:iron-sulfur cluster binding"/>
    <property type="evidence" value="ECO:0007669"/>
    <property type="project" value="UniProtKB-KW"/>
</dbReference>
<evidence type="ECO:0000313" key="6">
    <source>
        <dbReference type="Proteomes" id="UP000265882"/>
    </source>
</evidence>
<name>A0A3A4NQG7_ABYX5</name>
<dbReference type="EMBL" id="QZKU01000111">
    <property type="protein sequence ID" value="RJP17751.1"/>
    <property type="molecule type" value="Genomic_DNA"/>
</dbReference>
<comment type="caution">
    <text evidence="5">The sequence shown here is derived from an EMBL/GenBank/DDBJ whole genome shotgun (WGS) entry which is preliminary data.</text>
</comment>
<feature type="domain" description="4Fe-4S ferredoxin-type" evidence="4">
    <location>
        <begin position="48"/>
        <end position="78"/>
    </location>
</feature>
<dbReference type="Gene3D" id="3.30.70.20">
    <property type="match status" value="1"/>
</dbReference>
<keyword evidence="3" id="KW-0411">Iron-sulfur</keyword>
<dbReference type="PROSITE" id="PS51379">
    <property type="entry name" value="4FE4S_FER_2"/>
    <property type="match status" value="2"/>
</dbReference>
<reference evidence="5 6" key="1">
    <citation type="journal article" date="2017" name="ISME J.">
        <title>Energy and carbon metabolisms in a deep terrestrial subsurface fluid microbial community.</title>
        <authorList>
            <person name="Momper L."/>
            <person name="Jungbluth S.P."/>
            <person name="Lee M.D."/>
            <person name="Amend J.P."/>
        </authorList>
    </citation>
    <scope>NUCLEOTIDE SEQUENCE [LARGE SCALE GENOMIC DNA]</scope>
    <source>
        <strain evidence="5">SURF_5</strain>
    </source>
</reference>
<proteinExistence type="predicted"/>
<evidence type="ECO:0000256" key="2">
    <source>
        <dbReference type="ARBA" id="ARBA00023004"/>
    </source>
</evidence>
<dbReference type="GO" id="GO:0046872">
    <property type="term" value="F:metal ion binding"/>
    <property type="evidence" value="ECO:0007669"/>
    <property type="project" value="UniProtKB-KW"/>
</dbReference>
<evidence type="ECO:0000313" key="5">
    <source>
        <dbReference type="EMBL" id="RJP17751.1"/>
    </source>
</evidence>
<organism evidence="5 6">
    <name type="scientific">Abyssobacteria bacterium (strain SURF_5)</name>
    <dbReference type="NCBI Taxonomy" id="2093360"/>
    <lineage>
        <taxon>Bacteria</taxon>
        <taxon>Pseudomonadati</taxon>
        <taxon>Candidatus Hydrogenedentota</taxon>
        <taxon>Candidatus Abyssobacteria</taxon>
    </lineage>
</organism>
<accession>A0A3A4NQG7</accession>
<dbReference type="AlphaFoldDB" id="A0A3A4NQG7"/>
<evidence type="ECO:0000256" key="3">
    <source>
        <dbReference type="ARBA" id="ARBA00023014"/>
    </source>
</evidence>
<keyword evidence="2" id="KW-0408">Iron</keyword>
<feature type="domain" description="4Fe-4S ferredoxin-type" evidence="4">
    <location>
        <begin position="3"/>
        <end position="35"/>
    </location>
</feature>
<dbReference type="SUPFAM" id="SSF54862">
    <property type="entry name" value="4Fe-4S ferredoxins"/>
    <property type="match status" value="1"/>
</dbReference>
<dbReference type="Pfam" id="PF13187">
    <property type="entry name" value="Fer4_9"/>
    <property type="match status" value="1"/>
</dbReference>
<keyword evidence="1" id="KW-0479">Metal-binding</keyword>
<evidence type="ECO:0000256" key="1">
    <source>
        <dbReference type="ARBA" id="ARBA00022723"/>
    </source>
</evidence>
<gene>
    <name evidence="5" type="ORF">C4520_15820</name>
</gene>
<dbReference type="PROSITE" id="PS00198">
    <property type="entry name" value="4FE4S_FER_1"/>
    <property type="match status" value="1"/>
</dbReference>
<dbReference type="Proteomes" id="UP000265882">
    <property type="component" value="Unassembled WGS sequence"/>
</dbReference>
<dbReference type="InterPro" id="IPR017900">
    <property type="entry name" value="4Fe4S_Fe_S_CS"/>
</dbReference>
<protein>
    <submittedName>
        <fullName evidence="5">4Fe-4S ferredoxin</fullName>
    </submittedName>
</protein>